<evidence type="ECO:0000313" key="3">
    <source>
        <dbReference type="Proteomes" id="UP000290545"/>
    </source>
</evidence>
<dbReference type="OrthoDB" id="10007684at2"/>
<protein>
    <submittedName>
        <fullName evidence="2">Uncharacterized protein</fullName>
    </submittedName>
</protein>
<comment type="caution">
    <text evidence="2">The sequence shown here is derived from an EMBL/GenBank/DDBJ whole genome shotgun (WGS) entry which is preliminary data.</text>
</comment>
<dbReference type="Proteomes" id="UP000290545">
    <property type="component" value="Unassembled WGS sequence"/>
</dbReference>
<reference evidence="2 3" key="1">
    <citation type="submission" date="2019-01" db="EMBL/GenBank/DDBJ databases">
        <title>Filimonas sp. strain TTM-71.</title>
        <authorList>
            <person name="Chen W.-M."/>
        </authorList>
    </citation>
    <scope>NUCLEOTIDE SEQUENCE [LARGE SCALE GENOMIC DNA]</scope>
    <source>
        <strain evidence="2 3">TTM-71</strain>
    </source>
</reference>
<feature type="signal peptide" evidence="1">
    <location>
        <begin position="1"/>
        <end position="21"/>
    </location>
</feature>
<keyword evidence="1" id="KW-0732">Signal</keyword>
<dbReference type="RefSeq" id="WP_129001487.1">
    <property type="nucleotide sequence ID" value="NZ_SDHZ01000001.1"/>
</dbReference>
<accession>A0A4Q1DAE2</accession>
<dbReference type="AlphaFoldDB" id="A0A4Q1DAE2"/>
<feature type="chain" id="PRO_5020985256" evidence="1">
    <location>
        <begin position="22"/>
        <end position="76"/>
    </location>
</feature>
<evidence type="ECO:0000313" key="2">
    <source>
        <dbReference type="EMBL" id="RXK85735.1"/>
    </source>
</evidence>
<dbReference type="EMBL" id="SDHZ01000001">
    <property type="protein sequence ID" value="RXK85735.1"/>
    <property type="molecule type" value="Genomic_DNA"/>
</dbReference>
<evidence type="ECO:0000256" key="1">
    <source>
        <dbReference type="SAM" id="SignalP"/>
    </source>
</evidence>
<keyword evidence="3" id="KW-1185">Reference proteome</keyword>
<proteinExistence type="predicted"/>
<organism evidence="2 3">
    <name type="scientific">Filimonas effusa</name>
    <dbReference type="NCBI Taxonomy" id="2508721"/>
    <lineage>
        <taxon>Bacteria</taxon>
        <taxon>Pseudomonadati</taxon>
        <taxon>Bacteroidota</taxon>
        <taxon>Chitinophagia</taxon>
        <taxon>Chitinophagales</taxon>
        <taxon>Chitinophagaceae</taxon>
        <taxon>Filimonas</taxon>
    </lineage>
</organism>
<gene>
    <name evidence="2" type="ORF">ESB13_02655</name>
</gene>
<sequence>MMYRAAVVAMLLALFASPCFSAIKLPSLFPNHMILQQNEKVTIWGTGSPGQTITILTDWNARVTVRPDADRITQMA</sequence>
<name>A0A4Q1DAE2_9BACT</name>